<evidence type="ECO:0000256" key="1">
    <source>
        <dbReference type="ARBA" id="ARBA00004651"/>
    </source>
</evidence>
<evidence type="ECO:0000256" key="3">
    <source>
        <dbReference type="ARBA" id="ARBA00022475"/>
    </source>
</evidence>
<name>A0AAX2ZCT3_9FIRM</name>
<keyword evidence="11" id="KW-0460">Magnesium</keyword>
<evidence type="ECO:0000256" key="2">
    <source>
        <dbReference type="ARBA" id="ARBA00006024"/>
    </source>
</evidence>
<dbReference type="Pfam" id="PF00702">
    <property type="entry name" value="Hydrolase"/>
    <property type="match status" value="1"/>
</dbReference>
<keyword evidence="3 17" id="KW-1003">Cell membrane</keyword>
<feature type="transmembrane region" description="Helical" evidence="17">
    <location>
        <begin position="523"/>
        <end position="544"/>
    </location>
</feature>
<dbReference type="NCBIfam" id="TIGR01525">
    <property type="entry name" value="ATPase-IB_hvy"/>
    <property type="match status" value="1"/>
</dbReference>
<feature type="domain" description="HMA" evidence="18">
    <location>
        <begin position="7"/>
        <end position="76"/>
    </location>
</feature>
<dbReference type="InterPro" id="IPR008250">
    <property type="entry name" value="ATPase_P-typ_transduc_dom_A_sf"/>
</dbReference>
<dbReference type="SFLD" id="SFLDS00003">
    <property type="entry name" value="Haloacid_Dehalogenase"/>
    <property type="match status" value="1"/>
</dbReference>
<dbReference type="InterPro" id="IPR001757">
    <property type="entry name" value="P_typ_ATPase"/>
</dbReference>
<keyword evidence="12" id="KW-1278">Translocase</keyword>
<evidence type="ECO:0000256" key="16">
    <source>
        <dbReference type="ARBA" id="ARBA00049338"/>
    </source>
</evidence>
<dbReference type="FunFam" id="2.70.150.10:FF:000002">
    <property type="entry name" value="Copper-transporting ATPase 1, putative"/>
    <property type="match status" value="1"/>
</dbReference>
<feature type="domain" description="HMA" evidence="18">
    <location>
        <begin position="169"/>
        <end position="237"/>
    </location>
</feature>
<dbReference type="InterPro" id="IPR018303">
    <property type="entry name" value="ATPase_P-typ_P_site"/>
</dbReference>
<dbReference type="EMBL" id="CP081135">
    <property type="protein sequence ID" value="UEL46095.1"/>
    <property type="molecule type" value="Genomic_DNA"/>
</dbReference>
<dbReference type="CDD" id="cd00371">
    <property type="entry name" value="HMA"/>
    <property type="match status" value="2"/>
</dbReference>
<keyword evidence="4" id="KW-0104">Cadmium</keyword>
<dbReference type="InterPro" id="IPR023298">
    <property type="entry name" value="ATPase_P-typ_TM_dom_sf"/>
</dbReference>
<evidence type="ECO:0000259" key="18">
    <source>
        <dbReference type="PROSITE" id="PS50846"/>
    </source>
</evidence>
<dbReference type="PRINTS" id="PR00941">
    <property type="entry name" value="CDATPASE"/>
</dbReference>
<dbReference type="Gene3D" id="3.40.1110.10">
    <property type="entry name" value="Calcium-transporting ATPase, cytoplasmic domain N"/>
    <property type="match status" value="1"/>
</dbReference>
<dbReference type="InterPro" id="IPR044492">
    <property type="entry name" value="P_typ_ATPase_HD_dom"/>
</dbReference>
<sequence length="871" mass="94961">MLTAVLTKKELMLNGLTCAHCAETIGEAVKNINGIESSNMNFISKKLTLEIDSSYNEEAIISEVISLIDSIEPGLDIQVLDKKVGPGNKKELMLNGLTCAHCAEVIGDKVKSLEGIQSSNLNFVNKKLTLELNSRKNEDKIIEDVIGLIDSIEPGLDIQVIGNKNKSYIKKDIILGGLNCAHCAEVIGNKVSLLDGVKSSNMNFVNKKLSVEIDNTKEDITIKNIINIINDTEPGLNIQIEGTKENKKVKKESKAIKDNNKLKLLKILLGAFVFIFAFYEEMMGVESKYSILIFLVSYILVGGDVVYKALRNMTKGRIFDENFLMTVATVGAIAIGDASEAVGVMLFYKVGEYLQELAVGKSRKSISDLMQIKPDVANLKVGNSIKVVDPEEVEIGDFIIVKPGEKVPLDGMVIEGNSMVDTSALTGESVLRTVKSGDELLSGFINKNSLLTVKVTKSFSESTVSKILDLVENASSKKSKTENFISVFSKYYTPIVVILATLIAVVPPIFVPGAMFSDWLHRGLVFLVVSCPCALVLSIPLSYFSGIGVASRNGILIKGSNYLEALRYVDTVVFDKTGTLTEGVFDVVKVKSFGISEEELIKYASIAEANSNHPIAKSILNYYSKEINLNKIEGYEEIAAHGIKVKYENEEILAGNEKLMTANNIKVNKNKEIGTVVYIAVNNQFKGYIVISDKIKSDSEKAIKEIKAQGIKETVMLTGDNKEVADSVAKQLKVDKVYSNLLPNEKVEKIESIYEGRSDKEKIAFVGDGINDAPVLARVDVGIAMGGLGSDAAIEAADIVIMTDEPSKIAEGIKISKKTYKIVWQNIIFALGIKIIVMVFGALGMASMWEAVFADVGVALIAVLNAMRIMK</sequence>
<comment type="similarity">
    <text evidence="2 17">Belongs to the cation transport ATPase (P-type) (TC 3.A.3) family. Type IB subfamily.</text>
</comment>
<evidence type="ECO:0000256" key="14">
    <source>
        <dbReference type="ARBA" id="ARBA00023136"/>
    </source>
</evidence>
<dbReference type="InterPro" id="IPR036412">
    <property type="entry name" value="HAD-like_sf"/>
</dbReference>
<organism evidence="19 20">
    <name type="scientific">Terrisporobacter hibernicus</name>
    <dbReference type="NCBI Taxonomy" id="2813371"/>
    <lineage>
        <taxon>Bacteria</taxon>
        <taxon>Bacillati</taxon>
        <taxon>Bacillota</taxon>
        <taxon>Clostridia</taxon>
        <taxon>Peptostreptococcales</taxon>
        <taxon>Peptostreptococcaceae</taxon>
        <taxon>Terrisporobacter</taxon>
    </lineage>
</organism>
<dbReference type="PANTHER" id="PTHR48085:SF5">
    <property type="entry name" value="CADMIUM_ZINC-TRANSPORTING ATPASE HMA4-RELATED"/>
    <property type="match status" value="1"/>
</dbReference>
<dbReference type="Gene3D" id="3.30.70.100">
    <property type="match status" value="3"/>
</dbReference>
<comment type="catalytic activity">
    <reaction evidence="15">
        <text>Zn(2+)(in) + ATP + H2O = Zn(2+)(out) + ADP + phosphate + H(+)</text>
        <dbReference type="Rhea" id="RHEA:20621"/>
        <dbReference type="ChEBI" id="CHEBI:15377"/>
        <dbReference type="ChEBI" id="CHEBI:15378"/>
        <dbReference type="ChEBI" id="CHEBI:29105"/>
        <dbReference type="ChEBI" id="CHEBI:30616"/>
        <dbReference type="ChEBI" id="CHEBI:43474"/>
        <dbReference type="ChEBI" id="CHEBI:456216"/>
        <dbReference type="EC" id="7.2.2.12"/>
    </reaction>
</comment>
<feature type="transmembrane region" description="Helical" evidence="17">
    <location>
        <begin position="262"/>
        <end position="279"/>
    </location>
</feature>
<dbReference type="AlphaFoldDB" id="A0AAX2ZCT3"/>
<keyword evidence="7 17" id="KW-0479">Metal-binding</keyword>
<dbReference type="PROSITE" id="PS00154">
    <property type="entry name" value="ATPASE_E1_E2"/>
    <property type="match status" value="1"/>
</dbReference>
<dbReference type="Proteomes" id="UP001198983">
    <property type="component" value="Chromosome"/>
</dbReference>
<dbReference type="InterPro" id="IPR027256">
    <property type="entry name" value="P-typ_ATPase_IB"/>
</dbReference>
<dbReference type="GO" id="GO:0016887">
    <property type="term" value="F:ATP hydrolysis activity"/>
    <property type="evidence" value="ECO:0007669"/>
    <property type="project" value="InterPro"/>
</dbReference>
<dbReference type="InterPro" id="IPR006121">
    <property type="entry name" value="HMA_dom"/>
</dbReference>
<dbReference type="CDD" id="cd07548">
    <property type="entry name" value="P-type_ATPase-Cd_Zn_Co_like"/>
    <property type="match status" value="1"/>
</dbReference>
<dbReference type="GO" id="GO:0016463">
    <property type="term" value="F:P-type zinc transporter activity"/>
    <property type="evidence" value="ECO:0007669"/>
    <property type="project" value="UniProtKB-EC"/>
</dbReference>
<comment type="subcellular location">
    <subcellularLocation>
        <location evidence="1">Cell membrane</location>
        <topology evidence="1">Multi-pass membrane protein</topology>
    </subcellularLocation>
</comment>
<evidence type="ECO:0000256" key="6">
    <source>
        <dbReference type="ARBA" id="ARBA00022692"/>
    </source>
</evidence>
<keyword evidence="13 17" id="KW-1133">Transmembrane helix</keyword>
<protein>
    <submittedName>
        <fullName evidence="19">Cadmium-translocating P-type ATPase</fullName>
    </submittedName>
</protein>
<dbReference type="GO" id="GO:0046872">
    <property type="term" value="F:metal ion binding"/>
    <property type="evidence" value="ECO:0007669"/>
    <property type="project" value="UniProtKB-KW"/>
</dbReference>
<dbReference type="InterPro" id="IPR036163">
    <property type="entry name" value="HMA_dom_sf"/>
</dbReference>
<keyword evidence="10 17" id="KW-0067">ATP-binding</keyword>
<evidence type="ECO:0000313" key="19">
    <source>
        <dbReference type="EMBL" id="UEL46095.1"/>
    </source>
</evidence>
<dbReference type="PANTHER" id="PTHR48085">
    <property type="entry name" value="CADMIUM/ZINC-TRANSPORTING ATPASE HMA2-RELATED"/>
    <property type="match status" value="1"/>
</dbReference>
<dbReference type="GO" id="GO:0005886">
    <property type="term" value="C:plasma membrane"/>
    <property type="evidence" value="ECO:0007669"/>
    <property type="project" value="UniProtKB-SubCell"/>
</dbReference>
<keyword evidence="5" id="KW-0597">Phosphoprotein</keyword>
<evidence type="ECO:0000256" key="9">
    <source>
        <dbReference type="ARBA" id="ARBA00022833"/>
    </source>
</evidence>
<dbReference type="SUPFAM" id="SSF56784">
    <property type="entry name" value="HAD-like"/>
    <property type="match status" value="1"/>
</dbReference>
<feature type="transmembrane region" description="Helical" evidence="17">
    <location>
        <begin position="291"/>
        <end position="310"/>
    </location>
</feature>
<evidence type="ECO:0000256" key="4">
    <source>
        <dbReference type="ARBA" id="ARBA00022539"/>
    </source>
</evidence>
<evidence type="ECO:0000256" key="11">
    <source>
        <dbReference type="ARBA" id="ARBA00022842"/>
    </source>
</evidence>
<feature type="domain" description="HMA" evidence="18">
    <location>
        <begin position="88"/>
        <end position="157"/>
    </location>
</feature>
<dbReference type="Pfam" id="PF00403">
    <property type="entry name" value="HMA"/>
    <property type="match status" value="3"/>
</dbReference>
<dbReference type="NCBIfam" id="TIGR01512">
    <property type="entry name" value="ATPase-IB2_Cd"/>
    <property type="match status" value="1"/>
</dbReference>
<dbReference type="SUPFAM" id="SSF81665">
    <property type="entry name" value="Calcium ATPase, transmembrane domain M"/>
    <property type="match status" value="1"/>
</dbReference>
<evidence type="ECO:0000256" key="5">
    <source>
        <dbReference type="ARBA" id="ARBA00022553"/>
    </source>
</evidence>
<proteinExistence type="inferred from homology"/>
<evidence type="ECO:0000256" key="8">
    <source>
        <dbReference type="ARBA" id="ARBA00022741"/>
    </source>
</evidence>
<dbReference type="InterPro" id="IPR059000">
    <property type="entry name" value="ATPase_P-type_domA"/>
</dbReference>
<dbReference type="InterPro" id="IPR023214">
    <property type="entry name" value="HAD_sf"/>
</dbReference>
<dbReference type="GO" id="GO:0005524">
    <property type="term" value="F:ATP binding"/>
    <property type="evidence" value="ECO:0007669"/>
    <property type="project" value="UniProtKB-UniRule"/>
</dbReference>
<dbReference type="Gene3D" id="3.40.50.1000">
    <property type="entry name" value="HAD superfamily/HAD-like"/>
    <property type="match status" value="1"/>
</dbReference>
<feature type="transmembrane region" description="Helical" evidence="17">
    <location>
        <begin position="851"/>
        <end position="870"/>
    </location>
</feature>
<keyword evidence="20" id="KW-1185">Reference proteome</keyword>
<keyword evidence="9" id="KW-0862">Zinc</keyword>
<comment type="catalytic activity">
    <reaction evidence="16">
        <text>Cd(2+)(in) + ATP + H2O = Cd(2+)(out) + ADP + phosphate + H(+)</text>
        <dbReference type="Rhea" id="RHEA:12132"/>
        <dbReference type="ChEBI" id="CHEBI:15377"/>
        <dbReference type="ChEBI" id="CHEBI:15378"/>
        <dbReference type="ChEBI" id="CHEBI:30616"/>
        <dbReference type="ChEBI" id="CHEBI:43474"/>
        <dbReference type="ChEBI" id="CHEBI:48775"/>
        <dbReference type="ChEBI" id="CHEBI:456216"/>
        <dbReference type="EC" id="7.2.2.21"/>
    </reaction>
</comment>
<feature type="transmembrane region" description="Helical" evidence="17">
    <location>
        <begin position="491"/>
        <end position="511"/>
    </location>
</feature>
<keyword evidence="14 17" id="KW-0472">Membrane</keyword>
<gene>
    <name evidence="19" type="primary">cadA</name>
    <name evidence="19" type="ORF">JW646_10495</name>
</gene>
<dbReference type="RefSeq" id="WP_228415173.1">
    <property type="nucleotide sequence ID" value="NZ_CP081135.1"/>
</dbReference>
<keyword evidence="8 17" id="KW-0547">Nucleotide-binding</keyword>
<dbReference type="Pfam" id="PF00122">
    <property type="entry name" value="E1-E2_ATPase"/>
    <property type="match status" value="1"/>
</dbReference>
<dbReference type="SFLD" id="SFLDG00002">
    <property type="entry name" value="C1.7:_P-type_atpase_like"/>
    <property type="match status" value="1"/>
</dbReference>
<dbReference type="KEGG" id="tem:JW646_10495"/>
<evidence type="ECO:0000256" key="7">
    <source>
        <dbReference type="ARBA" id="ARBA00022723"/>
    </source>
</evidence>
<accession>A0AAX2ZCT3</accession>
<dbReference type="GO" id="GO:0008551">
    <property type="term" value="F:P-type cadmium transporter activity"/>
    <property type="evidence" value="ECO:0007669"/>
    <property type="project" value="UniProtKB-EC"/>
</dbReference>
<evidence type="ECO:0000256" key="13">
    <source>
        <dbReference type="ARBA" id="ARBA00022989"/>
    </source>
</evidence>
<evidence type="ECO:0000256" key="15">
    <source>
        <dbReference type="ARBA" id="ARBA00047308"/>
    </source>
</evidence>
<reference evidence="19 20" key="1">
    <citation type="journal article" date="2023" name="Int. J. Syst. Evol. Microbiol.">
        <title>Terrisporobacter hibernicus sp. nov., isolated from bovine faeces in Northern Ireland.</title>
        <authorList>
            <person name="Mitchell M."/>
            <person name="Nguyen S.V."/>
            <person name="Connor M."/>
            <person name="Fairley D.J."/>
            <person name="Donoghue O."/>
            <person name="Marshall H."/>
            <person name="Koolman L."/>
            <person name="McMullan G."/>
            <person name="Schaffer K.E."/>
            <person name="McGrath J.W."/>
            <person name="Fanning S."/>
        </authorList>
    </citation>
    <scope>NUCLEOTIDE SEQUENCE [LARGE SCALE GENOMIC DNA]</scope>
    <source>
        <strain evidence="19 20">MCA3</strain>
    </source>
</reference>
<evidence type="ECO:0000256" key="10">
    <source>
        <dbReference type="ARBA" id="ARBA00022840"/>
    </source>
</evidence>
<evidence type="ECO:0000313" key="20">
    <source>
        <dbReference type="Proteomes" id="UP001198983"/>
    </source>
</evidence>
<dbReference type="InterPro" id="IPR051014">
    <property type="entry name" value="Cation_Transport_ATPase_IB"/>
</dbReference>
<dbReference type="SFLD" id="SFLDF00027">
    <property type="entry name" value="p-type_atpase"/>
    <property type="match status" value="1"/>
</dbReference>
<keyword evidence="6 17" id="KW-0812">Transmembrane</keyword>
<evidence type="ECO:0000256" key="12">
    <source>
        <dbReference type="ARBA" id="ARBA00022967"/>
    </source>
</evidence>
<dbReference type="FunFam" id="3.40.1110.10:FF:000066">
    <property type="entry name" value="Cadmium-translocating P-type ATPase"/>
    <property type="match status" value="1"/>
</dbReference>
<dbReference type="PROSITE" id="PS50846">
    <property type="entry name" value="HMA_2"/>
    <property type="match status" value="3"/>
</dbReference>
<dbReference type="SUPFAM" id="SSF55008">
    <property type="entry name" value="HMA, heavy metal-associated domain"/>
    <property type="match status" value="3"/>
</dbReference>
<dbReference type="SUPFAM" id="SSF81653">
    <property type="entry name" value="Calcium ATPase, transduction domain A"/>
    <property type="match status" value="1"/>
</dbReference>
<dbReference type="Gene3D" id="2.70.150.10">
    <property type="entry name" value="Calcium-transporting ATPase, cytoplasmic transduction domain A"/>
    <property type="match status" value="1"/>
</dbReference>
<feature type="transmembrane region" description="Helical" evidence="17">
    <location>
        <begin position="823"/>
        <end position="845"/>
    </location>
</feature>
<dbReference type="PRINTS" id="PR00119">
    <property type="entry name" value="CATATPASE"/>
</dbReference>
<dbReference type="NCBIfam" id="TIGR01494">
    <property type="entry name" value="ATPase_P-type"/>
    <property type="match status" value="1"/>
</dbReference>
<evidence type="ECO:0000256" key="17">
    <source>
        <dbReference type="RuleBase" id="RU362081"/>
    </source>
</evidence>
<dbReference type="InterPro" id="IPR023299">
    <property type="entry name" value="ATPase_P-typ_cyto_dom_N"/>
</dbReference>